<sequence length="288" mass="33507">MIFWTLVLIALRTIAIIDVTTGAIVDTALNHRRECITEEGLNEGFTSEDDFLDTLAIMFHWEYVLVPYEVKCFFRCVLKKTQILKNNFIINEKLNINTNCAAKAKALSNGNECDFAFAFVKCSPRIVFVKIEQTSRKENKQRRSKFLDTISALRTTCLQAEGLANYMFPPGQTRQIFAAAIQLKSEQVPYDSKCFLRCWLRKTGVLHDHFFIINKEEDEENVNYCQRVARSLSNVRWSTTSFIHFSYALFMNLSIQQFDDGKELIHFPRYCFNTIFSENSIRFQIAKM</sequence>
<name>A0A1A9WXM2_9MUSC</name>
<feature type="signal peptide" evidence="1">
    <location>
        <begin position="1"/>
        <end position="22"/>
    </location>
</feature>
<protein>
    <submittedName>
        <fullName evidence="2">Uncharacterized protein</fullName>
    </submittedName>
</protein>
<evidence type="ECO:0000313" key="3">
    <source>
        <dbReference type="Proteomes" id="UP000091820"/>
    </source>
</evidence>
<dbReference type="Gene3D" id="1.10.238.20">
    <property type="entry name" value="Pheromone/general odorant binding protein domain"/>
    <property type="match status" value="1"/>
</dbReference>
<proteinExistence type="predicted"/>
<dbReference type="VEuPathDB" id="VectorBase:GBRI036200"/>
<dbReference type="GO" id="GO:0005549">
    <property type="term" value="F:odorant binding"/>
    <property type="evidence" value="ECO:0007669"/>
    <property type="project" value="InterPro"/>
</dbReference>
<evidence type="ECO:0000313" key="2">
    <source>
        <dbReference type="EnsemblMetazoa" id="GBRI036200-PA"/>
    </source>
</evidence>
<feature type="chain" id="PRO_5008400778" evidence="1">
    <location>
        <begin position="23"/>
        <end position="288"/>
    </location>
</feature>
<dbReference type="AlphaFoldDB" id="A0A1A9WXM2"/>
<dbReference type="InterPro" id="IPR036728">
    <property type="entry name" value="PBP_GOBP_sf"/>
</dbReference>
<reference evidence="2" key="2">
    <citation type="submission" date="2020-05" db="UniProtKB">
        <authorList>
            <consortium name="EnsemblMetazoa"/>
        </authorList>
    </citation>
    <scope>IDENTIFICATION</scope>
    <source>
        <strain evidence="2">IAEA</strain>
    </source>
</reference>
<accession>A0A1A9WXM2</accession>
<organism evidence="2 3">
    <name type="scientific">Glossina brevipalpis</name>
    <dbReference type="NCBI Taxonomy" id="37001"/>
    <lineage>
        <taxon>Eukaryota</taxon>
        <taxon>Metazoa</taxon>
        <taxon>Ecdysozoa</taxon>
        <taxon>Arthropoda</taxon>
        <taxon>Hexapoda</taxon>
        <taxon>Insecta</taxon>
        <taxon>Pterygota</taxon>
        <taxon>Neoptera</taxon>
        <taxon>Endopterygota</taxon>
        <taxon>Diptera</taxon>
        <taxon>Brachycera</taxon>
        <taxon>Muscomorpha</taxon>
        <taxon>Hippoboscoidea</taxon>
        <taxon>Glossinidae</taxon>
        <taxon>Glossina</taxon>
    </lineage>
</organism>
<dbReference type="SUPFAM" id="SSF47565">
    <property type="entry name" value="Insect pheromone/odorant-binding proteins"/>
    <property type="match status" value="1"/>
</dbReference>
<keyword evidence="1" id="KW-0732">Signal</keyword>
<dbReference type="Proteomes" id="UP000091820">
    <property type="component" value="Unassembled WGS sequence"/>
</dbReference>
<dbReference type="EnsemblMetazoa" id="GBRI036200-RA">
    <property type="protein sequence ID" value="GBRI036200-PA"/>
    <property type="gene ID" value="GBRI036200"/>
</dbReference>
<evidence type="ECO:0000256" key="1">
    <source>
        <dbReference type="SAM" id="SignalP"/>
    </source>
</evidence>
<dbReference type="CDD" id="cd23992">
    <property type="entry name" value="PBP_GOBP"/>
    <property type="match status" value="1"/>
</dbReference>
<reference evidence="3" key="1">
    <citation type="submission" date="2014-03" db="EMBL/GenBank/DDBJ databases">
        <authorList>
            <person name="Aksoy S."/>
            <person name="Warren W."/>
            <person name="Wilson R.K."/>
        </authorList>
    </citation>
    <scope>NUCLEOTIDE SEQUENCE [LARGE SCALE GENOMIC DNA]</scope>
    <source>
        <strain evidence="3">IAEA</strain>
    </source>
</reference>
<keyword evidence="3" id="KW-1185">Reference proteome</keyword>